<feature type="domain" description="Myb-like" evidence="4">
    <location>
        <begin position="57"/>
        <end position="98"/>
    </location>
</feature>
<dbReference type="GO" id="GO:0005634">
    <property type="term" value="C:nucleus"/>
    <property type="evidence" value="ECO:0007669"/>
    <property type="project" value="UniProtKB-SubCell"/>
</dbReference>
<evidence type="ECO:0000256" key="1">
    <source>
        <dbReference type="ARBA" id="ARBA00004123"/>
    </source>
</evidence>
<dbReference type="CDD" id="cd00167">
    <property type="entry name" value="SANT"/>
    <property type="match status" value="1"/>
</dbReference>
<dbReference type="SUPFAM" id="SSF46689">
    <property type="entry name" value="Homeodomain-like"/>
    <property type="match status" value="1"/>
</dbReference>
<dbReference type="Gene3D" id="1.10.10.60">
    <property type="entry name" value="Homeodomain-like"/>
    <property type="match status" value="1"/>
</dbReference>
<accession>A0AAV7GAM3</accession>
<dbReference type="InterPro" id="IPR015495">
    <property type="entry name" value="Myb_TF_plants"/>
</dbReference>
<proteinExistence type="predicted"/>
<dbReference type="PANTHER" id="PTHR47999">
    <property type="entry name" value="TRANSCRIPTION FACTOR MYB8-RELATED-RELATED"/>
    <property type="match status" value="1"/>
</dbReference>
<keyword evidence="2" id="KW-0238">DNA-binding</keyword>
<evidence type="ECO:0000256" key="3">
    <source>
        <dbReference type="ARBA" id="ARBA00023242"/>
    </source>
</evidence>
<dbReference type="EMBL" id="JAGFBR010000017">
    <property type="protein sequence ID" value="KAH0452388.1"/>
    <property type="molecule type" value="Genomic_DNA"/>
</dbReference>
<dbReference type="InterPro" id="IPR017930">
    <property type="entry name" value="Myb_dom"/>
</dbReference>
<feature type="domain" description="HTH myb-type" evidence="5">
    <location>
        <begin position="57"/>
        <end position="98"/>
    </location>
</feature>
<keyword evidence="7" id="KW-1185">Reference proteome</keyword>
<evidence type="ECO:0000313" key="6">
    <source>
        <dbReference type="EMBL" id="KAH0452388.1"/>
    </source>
</evidence>
<dbReference type="PROSITE" id="PS51294">
    <property type="entry name" value="HTH_MYB"/>
    <property type="match status" value="1"/>
</dbReference>
<evidence type="ECO:0000256" key="2">
    <source>
        <dbReference type="ARBA" id="ARBA00023125"/>
    </source>
</evidence>
<gene>
    <name evidence="6" type="ORF">IEQ34_019687</name>
</gene>
<dbReference type="PANTHER" id="PTHR47999:SF96">
    <property type="entry name" value="TRANSCRIPTION REPRESSOR MYB6-LIKE"/>
    <property type="match status" value="1"/>
</dbReference>
<keyword evidence="3" id="KW-0539">Nucleus</keyword>
<name>A0AAV7GAM3_DENCH</name>
<sequence length="98" mass="10874">MDELMMECIYGVLFDFKLDVSRTIASCLGNVQLVAPDRAAPTFSSQEGDGRTPCCEKVGLRKGKWTEEEDEILVKYITENGEGSWRSLPKNAGIDQAN</sequence>
<dbReference type="PROSITE" id="PS50090">
    <property type="entry name" value="MYB_LIKE"/>
    <property type="match status" value="1"/>
</dbReference>
<dbReference type="InterPro" id="IPR001005">
    <property type="entry name" value="SANT/Myb"/>
</dbReference>
<dbReference type="AlphaFoldDB" id="A0AAV7GAM3"/>
<evidence type="ECO:0000259" key="4">
    <source>
        <dbReference type="PROSITE" id="PS50090"/>
    </source>
</evidence>
<organism evidence="6 7">
    <name type="scientific">Dendrobium chrysotoxum</name>
    <name type="common">Orchid</name>
    <dbReference type="NCBI Taxonomy" id="161865"/>
    <lineage>
        <taxon>Eukaryota</taxon>
        <taxon>Viridiplantae</taxon>
        <taxon>Streptophyta</taxon>
        <taxon>Embryophyta</taxon>
        <taxon>Tracheophyta</taxon>
        <taxon>Spermatophyta</taxon>
        <taxon>Magnoliopsida</taxon>
        <taxon>Liliopsida</taxon>
        <taxon>Asparagales</taxon>
        <taxon>Orchidaceae</taxon>
        <taxon>Epidendroideae</taxon>
        <taxon>Malaxideae</taxon>
        <taxon>Dendrobiinae</taxon>
        <taxon>Dendrobium</taxon>
    </lineage>
</organism>
<dbReference type="InterPro" id="IPR009057">
    <property type="entry name" value="Homeodomain-like_sf"/>
</dbReference>
<dbReference type="Proteomes" id="UP000775213">
    <property type="component" value="Unassembled WGS sequence"/>
</dbReference>
<protein>
    <submittedName>
        <fullName evidence="6">Uncharacterized protein</fullName>
    </submittedName>
</protein>
<evidence type="ECO:0000313" key="7">
    <source>
        <dbReference type="Proteomes" id="UP000775213"/>
    </source>
</evidence>
<reference evidence="6 7" key="1">
    <citation type="journal article" date="2021" name="Hortic Res">
        <title>Chromosome-scale assembly of the Dendrobium chrysotoxum genome enhances the understanding of orchid evolution.</title>
        <authorList>
            <person name="Zhang Y."/>
            <person name="Zhang G.Q."/>
            <person name="Zhang D."/>
            <person name="Liu X.D."/>
            <person name="Xu X.Y."/>
            <person name="Sun W.H."/>
            <person name="Yu X."/>
            <person name="Zhu X."/>
            <person name="Wang Z.W."/>
            <person name="Zhao X."/>
            <person name="Zhong W.Y."/>
            <person name="Chen H."/>
            <person name="Yin W.L."/>
            <person name="Huang T."/>
            <person name="Niu S.C."/>
            <person name="Liu Z.J."/>
        </authorList>
    </citation>
    <scope>NUCLEOTIDE SEQUENCE [LARGE SCALE GENOMIC DNA]</scope>
    <source>
        <strain evidence="6">Lindl</strain>
    </source>
</reference>
<comment type="caution">
    <text evidence="6">The sequence shown here is derived from an EMBL/GenBank/DDBJ whole genome shotgun (WGS) entry which is preliminary data.</text>
</comment>
<dbReference type="GO" id="GO:0003677">
    <property type="term" value="F:DNA binding"/>
    <property type="evidence" value="ECO:0007669"/>
    <property type="project" value="UniProtKB-KW"/>
</dbReference>
<dbReference type="Pfam" id="PF00249">
    <property type="entry name" value="Myb_DNA-binding"/>
    <property type="match status" value="1"/>
</dbReference>
<evidence type="ECO:0000259" key="5">
    <source>
        <dbReference type="PROSITE" id="PS51294"/>
    </source>
</evidence>
<comment type="subcellular location">
    <subcellularLocation>
        <location evidence="1">Nucleus</location>
    </subcellularLocation>
</comment>